<comment type="caution">
    <text evidence="2">The sequence shown here is derived from an EMBL/GenBank/DDBJ whole genome shotgun (WGS) entry which is preliminary data.</text>
</comment>
<feature type="region of interest" description="Disordered" evidence="1">
    <location>
        <begin position="109"/>
        <end position="150"/>
    </location>
</feature>
<proteinExistence type="predicted"/>
<keyword evidence="3" id="KW-1185">Reference proteome</keyword>
<evidence type="ECO:0000256" key="1">
    <source>
        <dbReference type="SAM" id="MobiDB-lite"/>
    </source>
</evidence>
<accession>A0A4C1UNX7</accession>
<dbReference type="EMBL" id="BGZK01000203">
    <property type="protein sequence ID" value="GBP28161.1"/>
    <property type="molecule type" value="Genomic_DNA"/>
</dbReference>
<name>A0A4C1UNX7_EUMVA</name>
<dbReference type="Proteomes" id="UP000299102">
    <property type="component" value="Unassembled WGS sequence"/>
</dbReference>
<evidence type="ECO:0000313" key="2">
    <source>
        <dbReference type="EMBL" id="GBP28161.1"/>
    </source>
</evidence>
<protein>
    <submittedName>
        <fullName evidence="2">Uncharacterized protein</fullName>
    </submittedName>
</protein>
<gene>
    <name evidence="2" type="ORF">EVAR_76256_1</name>
</gene>
<sequence length="150" mass="16553">MDAADFFYNIFAGINEHASHHRAGRSSSSTDACNPRGETGALSASWVGTGYQMRVEGRWSTGIAKLKIGSRLKSKVGTRSHSRSWMIVNDMISRVTGCRGERAARPLRMASWARPNDQSDNWGRHGRPSARERLSQSARTRHNHSGSTLG</sequence>
<reference evidence="2 3" key="1">
    <citation type="journal article" date="2019" name="Commun. Biol.">
        <title>The bagworm genome reveals a unique fibroin gene that provides high tensile strength.</title>
        <authorList>
            <person name="Kono N."/>
            <person name="Nakamura H."/>
            <person name="Ohtoshi R."/>
            <person name="Tomita M."/>
            <person name="Numata K."/>
            <person name="Arakawa K."/>
        </authorList>
    </citation>
    <scope>NUCLEOTIDE SEQUENCE [LARGE SCALE GENOMIC DNA]</scope>
</reference>
<evidence type="ECO:0000313" key="3">
    <source>
        <dbReference type="Proteomes" id="UP000299102"/>
    </source>
</evidence>
<feature type="region of interest" description="Disordered" evidence="1">
    <location>
        <begin position="19"/>
        <end position="39"/>
    </location>
</feature>
<organism evidence="2 3">
    <name type="scientific">Eumeta variegata</name>
    <name type="common">Bagworm moth</name>
    <name type="synonym">Eumeta japonica</name>
    <dbReference type="NCBI Taxonomy" id="151549"/>
    <lineage>
        <taxon>Eukaryota</taxon>
        <taxon>Metazoa</taxon>
        <taxon>Ecdysozoa</taxon>
        <taxon>Arthropoda</taxon>
        <taxon>Hexapoda</taxon>
        <taxon>Insecta</taxon>
        <taxon>Pterygota</taxon>
        <taxon>Neoptera</taxon>
        <taxon>Endopterygota</taxon>
        <taxon>Lepidoptera</taxon>
        <taxon>Glossata</taxon>
        <taxon>Ditrysia</taxon>
        <taxon>Tineoidea</taxon>
        <taxon>Psychidae</taxon>
        <taxon>Oiketicinae</taxon>
        <taxon>Eumeta</taxon>
    </lineage>
</organism>
<dbReference type="AlphaFoldDB" id="A0A4C1UNX7"/>